<feature type="compositionally biased region" description="Pro residues" evidence="1">
    <location>
        <begin position="14"/>
        <end position="25"/>
    </location>
</feature>
<accession>A0A9P4K5Q1</accession>
<dbReference type="EMBL" id="ML986639">
    <property type="protein sequence ID" value="KAF2262576.1"/>
    <property type="molecule type" value="Genomic_DNA"/>
</dbReference>
<feature type="compositionally biased region" description="Low complexity" evidence="1">
    <location>
        <begin position="37"/>
        <end position="47"/>
    </location>
</feature>
<feature type="compositionally biased region" description="Polar residues" evidence="1">
    <location>
        <begin position="84"/>
        <end position="113"/>
    </location>
</feature>
<sequence>MASDLHRLLHHDPPPQVHLPQPNPPSTTAHFAPRLPATATAAAATATSLPPLYRDSEPSPKGRPATIANDLHPGSRVVLPPEPSSNHPLNNPTISPAPSWTPINRQSQPSDPLNSTSSAQSNSQAQPGDARLSPLRYSSHSQHHHHPHPRLYPDLKSRPLEPAPGREDRVSPVQSLHTEIDPYSTKADHEGVHSAKKARLSSDFLQEPTSAPFESPQRPSSTWTQNKCSTTLLSPAPSPIRSSAVTSLPIQPIGSSSSTLSTFGTQTPPASSIDILRHPQRPSRNVRFDVGHNNIHMLPPAESDDRLSSAQVDSTSAHQPNNTMELLTSIDHFIPPRAQRISGGAGSTRHERTTSPLARASPANGQQPLVSALDNPSSSIFPDLPSETLPKVCRKCESCGETWTSHSLRNEDVLYDFHDKQKPAKDLNESKAIMELISNRILDFRREQDGLYRGWKESHRCARNATFHHYRGLDGVRSNLSPPAEVHESTSQSTKRKEPSPSVLCDAQISPKDGSVATDSPSAALSTPPPESEAEVYTLHGPGDNSDTTYFTLESSNARISENSPVARILFPNRTPNVQSIQMNRNDPNGMWG</sequence>
<gene>
    <name evidence="2" type="ORF">CC78DRAFT_316679</name>
</gene>
<feature type="compositionally biased region" description="Low complexity" evidence="1">
    <location>
        <begin position="114"/>
        <end position="126"/>
    </location>
</feature>
<proteinExistence type="predicted"/>
<feature type="region of interest" description="Disordered" evidence="1">
    <location>
        <begin position="1"/>
        <end position="225"/>
    </location>
</feature>
<feature type="compositionally biased region" description="Polar residues" evidence="1">
    <location>
        <begin position="308"/>
        <end position="321"/>
    </location>
</feature>
<keyword evidence="3" id="KW-1185">Reference proteome</keyword>
<evidence type="ECO:0000313" key="2">
    <source>
        <dbReference type="EMBL" id="KAF2262576.1"/>
    </source>
</evidence>
<comment type="caution">
    <text evidence="2">The sequence shown here is derived from an EMBL/GenBank/DDBJ whole genome shotgun (WGS) entry which is preliminary data.</text>
</comment>
<name>A0A9P4K5Q1_9PLEO</name>
<feature type="region of interest" description="Disordered" evidence="1">
    <location>
        <begin position="254"/>
        <end position="321"/>
    </location>
</feature>
<dbReference type="Proteomes" id="UP000800093">
    <property type="component" value="Unassembled WGS sequence"/>
</dbReference>
<feature type="compositionally biased region" description="Low complexity" evidence="1">
    <location>
        <begin position="255"/>
        <end position="267"/>
    </location>
</feature>
<feature type="compositionally biased region" description="Basic and acidic residues" evidence="1">
    <location>
        <begin position="1"/>
        <end position="13"/>
    </location>
</feature>
<feature type="region of interest" description="Disordered" evidence="1">
    <location>
        <begin position="474"/>
        <end position="546"/>
    </location>
</feature>
<feature type="region of interest" description="Disordered" evidence="1">
    <location>
        <begin position="341"/>
        <end position="366"/>
    </location>
</feature>
<evidence type="ECO:0000256" key="1">
    <source>
        <dbReference type="SAM" id="MobiDB-lite"/>
    </source>
</evidence>
<evidence type="ECO:0000313" key="3">
    <source>
        <dbReference type="Proteomes" id="UP000800093"/>
    </source>
</evidence>
<protein>
    <submittedName>
        <fullName evidence="2">Uncharacterized protein</fullName>
    </submittedName>
</protein>
<reference evidence="3" key="1">
    <citation type="journal article" date="2020" name="Stud. Mycol.">
        <title>101 Dothideomycetes genomes: A test case for predicting lifestyles and emergence of pathogens.</title>
        <authorList>
            <person name="Haridas S."/>
            <person name="Albert R."/>
            <person name="Binder M."/>
            <person name="Bloem J."/>
            <person name="LaButti K."/>
            <person name="Salamov A."/>
            <person name="Andreopoulos B."/>
            <person name="Baker S."/>
            <person name="Barry K."/>
            <person name="Bills G."/>
            <person name="Bluhm B."/>
            <person name="Cannon C."/>
            <person name="Castanera R."/>
            <person name="Culley D."/>
            <person name="Daum C."/>
            <person name="Ezra D."/>
            <person name="Gonzalez J."/>
            <person name="Henrissat B."/>
            <person name="Kuo A."/>
            <person name="Liang C."/>
            <person name="Lipzen A."/>
            <person name="Lutzoni F."/>
            <person name="Magnuson J."/>
            <person name="Mondo S."/>
            <person name="Nolan M."/>
            <person name="Ohm R."/>
            <person name="Pangilinan J."/>
            <person name="Park H.-J."/>
            <person name="Ramirez L."/>
            <person name="Alfaro M."/>
            <person name="Sun H."/>
            <person name="Tritt A."/>
            <person name="Yoshinaga Y."/>
            <person name="Zwiers L.-H."/>
            <person name="Turgeon B."/>
            <person name="Goodwin S."/>
            <person name="Spatafora J."/>
            <person name="Crous P."/>
            <person name="Grigoriev I."/>
        </authorList>
    </citation>
    <scope>NUCLEOTIDE SEQUENCE [LARGE SCALE GENOMIC DNA]</scope>
    <source>
        <strain evidence="3">CBS 304.66</strain>
    </source>
</reference>
<organism evidence="2 3">
    <name type="scientific">Lojkania enalia</name>
    <dbReference type="NCBI Taxonomy" id="147567"/>
    <lineage>
        <taxon>Eukaryota</taxon>
        <taxon>Fungi</taxon>
        <taxon>Dikarya</taxon>
        <taxon>Ascomycota</taxon>
        <taxon>Pezizomycotina</taxon>
        <taxon>Dothideomycetes</taxon>
        <taxon>Pleosporomycetidae</taxon>
        <taxon>Pleosporales</taxon>
        <taxon>Pleosporales incertae sedis</taxon>
        <taxon>Lojkania</taxon>
    </lineage>
</organism>
<feature type="compositionally biased region" description="Basic and acidic residues" evidence="1">
    <location>
        <begin position="151"/>
        <end position="170"/>
    </location>
</feature>
<dbReference type="AlphaFoldDB" id="A0A9P4K5Q1"/>